<gene>
    <name evidence="1" type="ORF">PSON_ATCC_30995.1.T0670069</name>
</gene>
<sequence>MEKQQENGDKSSMSLWSKRTSIETTYNEAPSVESEMGTQNILKYHFVIGILKPGQKRIGLKAINKNKLSIGGILGIKKFKK</sequence>
<dbReference type="Proteomes" id="UP000692954">
    <property type="component" value="Unassembled WGS sequence"/>
</dbReference>
<reference evidence="1" key="1">
    <citation type="submission" date="2021-01" db="EMBL/GenBank/DDBJ databases">
        <authorList>
            <consortium name="Genoscope - CEA"/>
            <person name="William W."/>
        </authorList>
    </citation>
    <scope>NUCLEOTIDE SEQUENCE</scope>
</reference>
<organism evidence="1 2">
    <name type="scientific">Paramecium sonneborni</name>
    <dbReference type="NCBI Taxonomy" id="65129"/>
    <lineage>
        <taxon>Eukaryota</taxon>
        <taxon>Sar</taxon>
        <taxon>Alveolata</taxon>
        <taxon>Ciliophora</taxon>
        <taxon>Intramacronucleata</taxon>
        <taxon>Oligohymenophorea</taxon>
        <taxon>Peniculida</taxon>
        <taxon>Parameciidae</taxon>
        <taxon>Paramecium</taxon>
    </lineage>
</organism>
<name>A0A8S1NVT7_9CILI</name>
<dbReference type="AlphaFoldDB" id="A0A8S1NVT7"/>
<dbReference type="EMBL" id="CAJJDN010000067">
    <property type="protein sequence ID" value="CAD8096788.1"/>
    <property type="molecule type" value="Genomic_DNA"/>
</dbReference>
<keyword evidence="2" id="KW-1185">Reference proteome</keyword>
<evidence type="ECO:0000313" key="1">
    <source>
        <dbReference type="EMBL" id="CAD8096788.1"/>
    </source>
</evidence>
<proteinExistence type="predicted"/>
<protein>
    <submittedName>
        <fullName evidence="1">Uncharacterized protein</fullName>
    </submittedName>
</protein>
<comment type="caution">
    <text evidence="1">The sequence shown here is derived from an EMBL/GenBank/DDBJ whole genome shotgun (WGS) entry which is preliminary data.</text>
</comment>
<accession>A0A8S1NVT7</accession>
<evidence type="ECO:0000313" key="2">
    <source>
        <dbReference type="Proteomes" id="UP000692954"/>
    </source>
</evidence>